<proteinExistence type="predicted"/>
<dbReference type="EMBL" id="NAFI01000183">
    <property type="protein sequence ID" value="OSJ05145.1"/>
    <property type="molecule type" value="Genomic_DNA"/>
</dbReference>
<comment type="caution">
    <text evidence="1">The sequence shown here is derived from an EMBL/GenBank/DDBJ whole genome shotgun (WGS) entry which is preliminary data.</text>
</comment>
<dbReference type="Proteomes" id="UP000193553">
    <property type="component" value="Unassembled WGS sequence"/>
</dbReference>
<evidence type="ECO:0000313" key="2">
    <source>
        <dbReference type="Proteomes" id="UP000193553"/>
    </source>
</evidence>
<accession>A0A1X3H1D9</accession>
<sequence>MSEFKITTSWSPTGGRNEVDLTFCNLMIEVGNKVVTEFLDGRDNVVPQLQIPAYYLAEWMAENWWALLWEPRKNEDEIPQSASPTFNARHSLLSAQHGFALPRLLFLPQDRSVYISSSGRDVELAGVRFRNTASTALKRELVEEVLRDFVAKVVARLEAGSIKGTFLQDAWSQVIETDEEEAQFCRCAGALGLSPYDIDDWIADLIERLQPVLGDRLLMDLCLSSTLQTFESAATLAEEAALLTKNAATSTLSPLETVRLPADNLSVQAYRRGVQAADLVRRRLGIKDTDPGAATKVFDTLHVDTTVRGEPRRRSDEEISITGAVVREDSDMRVALLQETQPKRRFAAARAVFSGWSAEPHESRLLTSAVTRDQQANRAFAAELTAPKALLRKRASKNFLSQSAVYELADELMIGPDVVAKNAENNGIETAWPRSGL</sequence>
<organism evidence="1 2">
    <name type="scientific">Bradyrhizobium canariense</name>
    <dbReference type="NCBI Taxonomy" id="255045"/>
    <lineage>
        <taxon>Bacteria</taxon>
        <taxon>Pseudomonadati</taxon>
        <taxon>Pseudomonadota</taxon>
        <taxon>Alphaproteobacteria</taxon>
        <taxon>Hyphomicrobiales</taxon>
        <taxon>Nitrobacteraceae</taxon>
        <taxon>Bradyrhizobium</taxon>
    </lineage>
</organism>
<name>A0A1X3H1D9_9BRAD</name>
<protein>
    <submittedName>
        <fullName evidence="1">Uncharacterized protein</fullName>
    </submittedName>
</protein>
<dbReference type="AlphaFoldDB" id="A0A1X3H1D9"/>
<evidence type="ECO:0000313" key="1">
    <source>
        <dbReference type="EMBL" id="OSJ05145.1"/>
    </source>
</evidence>
<reference evidence="1 2" key="1">
    <citation type="submission" date="2017-03" db="EMBL/GenBank/DDBJ databases">
        <title>Whole genome sequences of fourteen strains of Bradyrhizobium canariense and one strain of Bradyrhizobium japonicum isolated from Lupinus (Papilionoideae: Genisteae) species in Algeria.</title>
        <authorList>
            <person name="Crovadore J."/>
            <person name="Chekireb D."/>
            <person name="Brachmann A."/>
            <person name="Chablais R."/>
            <person name="Cochard B."/>
            <person name="Lefort F."/>
        </authorList>
    </citation>
    <scope>NUCLEOTIDE SEQUENCE [LARGE SCALE GENOMIC DNA]</scope>
    <source>
        <strain evidence="1 2">UBMA195</strain>
    </source>
</reference>
<dbReference type="RefSeq" id="WP_085360888.1">
    <property type="nucleotide sequence ID" value="NZ_NAFD01000190.1"/>
</dbReference>
<dbReference type="OrthoDB" id="596881at2"/>
<gene>
    <name evidence="1" type="ORF">BSZ18_26905</name>
</gene>